<feature type="transmembrane region" description="Helical" evidence="1">
    <location>
        <begin position="90"/>
        <end position="114"/>
    </location>
</feature>
<dbReference type="AlphaFoldDB" id="A0A4V2UZY2"/>
<keyword evidence="3" id="KW-1185">Reference proteome</keyword>
<keyword evidence="1" id="KW-0812">Transmembrane</keyword>
<keyword evidence="1" id="KW-0472">Membrane</keyword>
<dbReference type="EMBL" id="SMAL01000009">
    <property type="protein sequence ID" value="TCT13119.1"/>
    <property type="molecule type" value="Genomic_DNA"/>
</dbReference>
<name>A0A4V2UZY2_9FIRM</name>
<feature type="transmembrane region" description="Helical" evidence="1">
    <location>
        <begin position="51"/>
        <end position="70"/>
    </location>
</feature>
<organism evidence="2 3">
    <name type="scientific">Natranaerovirga pectinivora</name>
    <dbReference type="NCBI Taxonomy" id="682400"/>
    <lineage>
        <taxon>Bacteria</taxon>
        <taxon>Bacillati</taxon>
        <taxon>Bacillota</taxon>
        <taxon>Clostridia</taxon>
        <taxon>Lachnospirales</taxon>
        <taxon>Natranaerovirgaceae</taxon>
        <taxon>Natranaerovirga</taxon>
    </lineage>
</organism>
<proteinExistence type="predicted"/>
<evidence type="ECO:0000256" key="1">
    <source>
        <dbReference type="SAM" id="Phobius"/>
    </source>
</evidence>
<comment type="caution">
    <text evidence="2">The sequence shown here is derived from an EMBL/GenBank/DDBJ whole genome shotgun (WGS) entry which is preliminary data.</text>
</comment>
<protein>
    <recommendedName>
        <fullName evidence="4">ABC-2 family transporter</fullName>
    </recommendedName>
</protein>
<evidence type="ECO:0000313" key="3">
    <source>
        <dbReference type="Proteomes" id="UP000294902"/>
    </source>
</evidence>
<reference evidence="2 3" key="1">
    <citation type="submission" date="2019-03" db="EMBL/GenBank/DDBJ databases">
        <title>Genomic Encyclopedia of Type Strains, Phase IV (KMG-IV): sequencing the most valuable type-strain genomes for metagenomic binning, comparative biology and taxonomic classification.</title>
        <authorList>
            <person name="Goeker M."/>
        </authorList>
    </citation>
    <scope>NUCLEOTIDE SEQUENCE [LARGE SCALE GENOMIC DNA]</scope>
    <source>
        <strain evidence="2 3">DSM 24629</strain>
    </source>
</reference>
<feature type="transmembrane region" description="Helical" evidence="1">
    <location>
        <begin position="134"/>
        <end position="163"/>
    </location>
</feature>
<evidence type="ECO:0000313" key="2">
    <source>
        <dbReference type="EMBL" id="TCT13119.1"/>
    </source>
</evidence>
<feature type="transmembrane region" description="Helical" evidence="1">
    <location>
        <begin position="205"/>
        <end position="224"/>
    </location>
</feature>
<feature type="transmembrane region" description="Helical" evidence="1">
    <location>
        <begin position="261"/>
        <end position="280"/>
    </location>
</feature>
<keyword evidence="1" id="KW-1133">Transmembrane helix</keyword>
<accession>A0A4V2UZY2</accession>
<sequence length="292" mass="33905">MKFLNVSKMMDSRNRNKRVLSIIMKEKVNRGINMKKFIYLFEHEFNYIFKYVLLLCGFSIALQGFFIWHARRGINVYTYIPFEEMFIGSGAVIIALISLAGMIGICILSFYSNFNESKSIYTLMALPQDRKNMFFAKILAWFVGFISLVASQLLIGILGYAIFAPTYLKELGPRNIVETRVNNGLFLSFVRSDFYRIVMPLSFEGFLSTFAILISIIFAIYYSLLCIKGMYKREILAIVVVIQLIVVINVLRYRVQLPFEYHNLYISSGILFVITGFYVWDSIKILRKCTFI</sequence>
<dbReference type="Proteomes" id="UP000294902">
    <property type="component" value="Unassembled WGS sequence"/>
</dbReference>
<evidence type="ECO:0008006" key="4">
    <source>
        <dbReference type="Google" id="ProtNLM"/>
    </source>
</evidence>
<feature type="transmembrane region" description="Helical" evidence="1">
    <location>
        <begin position="236"/>
        <end position="255"/>
    </location>
</feature>
<gene>
    <name evidence="2" type="ORF">EDC18_10982</name>
</gene>